<dbReference type="OMA" id="MTPHRPA"/>
<evidence type="ECO:0000313" key="13">
    <source>
        <dbReference type="Proteomes" id="UP000594260"/>
    </source>
</evidence>
<dbReference type="GO" id="GO:0007155">
    <property type="term" value="P:cell adhesion"/>
    <property type="evidence" value="ECO:0007669"/>
    <property type="project" value="UniProtKB-KW"/>
</dbReference>
<dbReference type="SUPFAM" id="SSF50044">
    <property type="entry name" value="SH3-domain"/>
    <property type="match status" value="1"/>
</dbReference>
<dbReference type="Pfam" id="PF00018">
    <property type="entry name" value="SH3_1"/>
    <property type="match status" value="1"/>
</dbReference>
<dbReference type="InterPro" id="IPR038319">
    <property type="entry name" value="Serine_rich_sf"/>
</dbReference>
<dbReference type="OrthoDB" id="5983572at2759"/>
<keyword evidence="4 9" id="KW-0728">SH3 domain</keyword>
<dbReference type="InterPro" id="IPR001452">
    <property type="entry name" value="SH3_domain"/>
</dbReference>
<dbReference type="InterPro" id="IPR021901">
    <property type="entry name" value="CAS_C"/>
</dbReference>
<dbReference type="AlphaFoldDB" id="A0A7M7J4I8"/>
<proteinExistence type="inferred from homology"/>
<name>A0A7M7J4I8_VARDE</name>
<dbReference type="Pfam" id="PF08824">
    <property type="entry name" value="Serine_rich"/>
    <property type="match status" value="1"/>
</dbReference>
<dbReference type="InParanoid" id="A0A7M7J4I8"/>
<dbReference type="KEGG" id="vde:111243927"/>
<dbReference type="Gene3D" id="1.20.120.230">
    <property type="entry name" value="Alpha-catenin/vinculin-like"/>
    <property type="match status" value="1"/>
</dbReference>
<dbReference type="GO" id="GO:0007169">
    <property type="term" value="P:cell surface receptor protein tyrosine kinase signaling pathway"/>
    <property type="evidence" value="ECO:0007669"/>
    <property type="project" value="TreeGrafter"/>
</dbReference>
<evidence type="ECO:0000256" key="10">
    <source>
        <dbReference type="SAM" id="MobiDB-lite"/>
    </source>
</evidence>
<dbReference type="Gene3D" id="1.20.120.830">
    <property type="entry name" value="Serine-rich domain"/>
    <property type="match status" value="1"/>
</dbReference>
<dbReference type="RefSeq" id="XP_022646011.1">
    <property type="nucleotide sequence ID" value="XM_022790276.1"/>
</dbReference>
<dbReference type="GO" id="GO:0016477">
    <property type="term" value="P:cell migration"/>
    <property type="evidence" value="ECO:0007669"/>
    <property type="project" value="TreeGrafter"/>
</dbReference>
<dbReference type="CDD" id="cd11844">
    <property type="entry name" value="SH3_CAS"/>
    <property type="match status" value="1"/>
</dbReference>
<dbReference type="PANTHER" id="PTHR10654:SF18">
    <property type="entry name" value="IP17195P"/>
    <property type="match status" value="1"/>
</dbReference>
<evidence type="ECO:0000256" key="6">
    <source>
        <dbReference type="ARBA" id="ARBA00022553"/>
    </source>
</evidence>
<evidence type="ECO:0000256" key="8">
    <source>
        <dbReference type="ARBA" id="ARBA00022949"/>
    </source>
</evidence>
<dbReference type="InterPro" id="IPR036028">
    <property type="entry name" value="SH3-like_dom_sf"/>
</dbReference>
<dbReference type="Gene3D" id="2.30.30.40">
    <property type="entry name" value="SH3 Domains"/>
    <property type="match status" value="1"/>
</dbReference>
<feature type="region of interest" description="Disordered" evidence="10">
    <location>
        <begin position="632"/>
        <end position="663"/>
    </location>
</feature>
<evidence type="ECO:0000313" key="12">
    <source>
        <dbReference type="EnsemblMetazoa" id="XP_022646011"/>
    </source>
</evidence>
<dbReference type="GO" id="GO:0005886">
    <property type="term" value="C:plasma membrane"/>
    <property type="evidence" value="ECO:0007669"/>
    <property type="project" value="TreeGrafter"/>
</dbReference>
<sequence>MLSLHSAICSGLQQMSTKSNMEFNCLAKALYDNHAESPEELEFQKGDVLTVLEQNPNGLQGWWLCALRGRQGIAPGNRLRLMPYMYDPTGLGFATGVVAHNVAMTSSAPHNHIQQCPAGLTVTGCTTLPNRGSNANRRPPTAVGVGGPPAGARVVLPVRHGDVFVYDTPQVGMGTGGGGGLSGRSEYDVPAVATLPRANLHTRDGILVQTTPKLQTFAVPSTQSQNYDEPKPSSKLSGNGGCQYDIPRGINQHFRGMSLSDGQYDFPQAQGAKAVNGTAPEAAGADHAEYDAPAARSAVAPLKAASLYDKPPNQQQQTHQKLDMSTFKEKCPSYDVPVASAVTNARMSFHSQGSSSGVTGSQSSLNTSLSSGGGSNRSSLEQQAEEAYDIPQLGHKRPTGGLDTTPTGLLKIASATGRASGNSVYDTPPQVTRDIPVPSNFSMEAAEYVSLPPGGGNTSVGSNIDPPSAREAVPLELHSSLEALVIHQQEVQAAAQLLFASLAATSQTQSQTAKESRESMRVPCHTLLNSVRGFFTFARGAVNSARSNAPDTKMVAKIERLVQTLATSYSVIADACAAMDKLDWQCHNKQGERDDFDRLVACARSLTDDVQQISLCVQGNATLIFRRTPPAQEIRQRPLPRLPSTDGLRAGQAADTTDGKEPDYSEYDYIQMQNETPIEKTGTTAELAPQHDFGAHYDSLLKRSQEMIADKSTVAEVPAHVCNDHMLREYYSPRLNDAISYLSESISAFLAAIEKNRPPRIFVEHTKFVLIAAHRVACIGDTLHRHLADHGESEKFRRCSEKISTSLRLLVDTTKRAALHFPAVVAIQEMVDTVMAVSHLCHALKGCFVVNTPQLQQAEQQQQQQLQTASSATPAGMIVN</sequence>
<keyword evidence="6" id="KW-0597">Phosphoprotein</keyword>
<dbReference type="Proteomes" id="UP000594260">
    <property type="component" value="Unplaced"/>
</dbReference>
<keyword evidence="5" id="KW-0963">Cytoplasm</keyword>
<keyword evidence="7" id="KW-0130">Cell adhesion</keyword>
<evidence type="ECO:0000256" key="5">
    <source>
        <dbReference type="ARBA" id="ARBA00022490"/>
    </source>
</evidence>
<reference evidence="12" key="1">
    <citation type="submission" date="2021-01" db="UniProtKB">
        <authorList>
            <consortium name="EnsemblMetazoa"/>
        </authorList>
    </citation>
    <scope>IDENTIFICATION</scope>
</reference>
<dbReference type="GO" id="GO:0005737">
    <property type="term" value="C:cytoplasm"/>
    <property type="evidence" value="ECO:0007669"/>
    <property type="project" value="UniProtKB-SubCell"/>
</dbReference>
<evidence type="ECO:0000259" key="11">
    <source>
        <dbReference type="PROSITE" id="PS50002"/>
    </source>
</evidence>
<feature type="compositionally biased region" description="Low complexity" evidence="10">
    <location>
        <begin position="351"/>
        <end position="370"/>
    </location>
</feature>
<comment type="subcellular location">
    <subcellularLocation>
        <location evidence="1">Cell junction</location>
        <location evidence="1">Focal adhesion</location>
    </subcellularLocation>
    <subcellularLocation>
        <location evidence="2">Cytoplasm</location>
    </subcellularLocation>
</comment>
<evidence type="ECO:0000256" key="7">
    <source>
        <dbReference type="ARBA" id="ARBA00022889"/>
    </source>
</evidence>
<dbReference type="PROSITE" id="PS50002">
    <property type="entry name" value="SH3"/>
    <property type="match status" value="1"/>
</dbReference>
<evidence type="ECO:0000256" key="4">
    <source>
        <dbReference type="ARBA" id="ARBA00022443"/>
    </source>
</evidence>
<dbReference type="CTD" id="38021"/>
<dbReference type="Pfam" id="PF12026">
    <property type="entry name" value="CAS_C"/>
    <property type="match status" value="1"/>
</dbReference>
<dbReference type="PANTHER" id="PTHR10654">
    <property type="entry name" value="CAS SCAFFOLDING PROTEIN"/>
    <property type="match status" value="1"/>
</dbReference>
<evidence type="ECO:0000256" key="9">
    <source>
        <dbReference type="PROSITE-ProRule" id="PRU00192"/>
    </source>
</evidence>
<evidence type="ECO:0000256" key="1">
    <source>
        <dbReference type="ARBA" id="ARBA00004246"/>
    </source>
</evidence>
<dbReference type="EnsemblMetazoa" id="XM_022790276">
    <property type="protein sequence ID" value="XP_022646011"/>
    <property type="gene ID" value="LOC111243927"/>
</dbReference>
<accession>A0A7M7J4I8</accession>
<feature type="region of interest" description="Disordered" evidence="10">
    <location>
        <begin position="350"/>
        <end position="384"/>
    </location>
</feature>
<keyword evidence="8" id="KW-0965">Cell junction</keyword>
<organism evidence="12 13">
    <name type="scientific">Varroa destructor</name>
    <name type="common">Honeybee mite</name>
    <dbReference type="NCBI Taxonomy" id="109461"/>
    <lineage>
        <taxon>Eukaryota</taxon>
        <taxon>Metazoa</taxon>
        <taxon>Ecdysozoa</taxon>
        <taxon>Arthropoda</taxon>
        <taxon>Chelicerata</taxon>
        <taxon>Arachnida</taxon>
        <taxon>Acari</taxon>
        <taxon>Parasitiformes</taxon>
        <taxon>Mesostigmata</taxon>
        <taxon>Gamasina</taxon>
        <taxon>Dermanyssoidea</taxon>
        <taxon>Varroidae</taxon>
        <taxon>Varroa</taxon>
    </lineage>
</organism>
<feature type="domain" description="SH3" evidence="11">
    <location>
        <begin position="22"/>
        <end position="84"/>
    </location>
</feature>
<keyword evidence="13" id="KW-1185">Reference proteome</keyword>
<feature type="region of interest" description="Disordered" evidence="10">
    <location>
        <begin position="448"/>
        <end position="467"/>
    </location>
</feature>
<dbReference type="SMART" id="SM00326">
    <property type="entry name" value="SH3"/>
    <property type="match status" value="1"/>
</dbReference>
<dbReference type="FunCoup" id="A0A7M7J4I8">
    <property type="interactions" value="342"/>
</dbReference>
<evidence type="ECO:0000256" key="3">
    <source>
        <dbReference type="ARBA" id="ARBA00007848"/>
    </source>
</evidence>
<dbReference type="InterPro" id="IPR037362">
    <property type="entry name" value="CAS_fam"/>
</dbReference>
<evidence type="ECO:0000256" key="2">
    <source>
        <dbReference type="ARBA" id="ARBA00004496"/>
    </source>
</evidence>
<dbReference type="InterPro" id="IPR014928">
    <property type="entry name" value="Serine_rich_dom"/>
</dbReference>
<feature type="region of interest" description="Disordered" evidence="10">
    <location>
        <begin position="220"/>
        <end position="239"/>
    </location>
</feature>
<dbReference type="FunFam" id="2.30.30.40:FF:000009">
    <property type="entry name" value="Breast cancer anti-estrogen resistance 1"/>
    <property type="match status" value="1"/>
</dbReference>
<protein>
    <recommendedName>
        <fullName evidence="11">SH3 domain-containing protein</fullName>
    </recommendedName>
</protein>
<dbReference type="GeneID" id="111243927"/>
<comment type="similarity">
    <text evidence="3">Belongs to the CAS family.</text>
</comment>
<dbReference type="GO" id="GO:0005925">
    <property type="term" value="C:focal adhesion"/>
    <property type="evidence" value="ECO:0007669"/>
    <property type="project" value="UniProtKB-SubCell"/>
</dbReference>